<feature type="compositionally biased region" description="Basic and acidic residues" evidence="1">
    <location>
        <begin position="39"/>
        <end position="48"/>
    </location>
</feature>
<feature type="compositionally biased region" description="Low complexity" evidence="1">
    <location>
        <begin position="96"/>
        <end position="116"/>
    </location>
</feature>
<protein>
    <submittedName>
        <fullName evidence="2">Uncharacterized protein</fullName>
    </submittedName>
</protein>
<feature type="region of interest" description="Disordered" evidence="1">
    <location>
        <begin position="1"/>
        <end position="144"/>
    </location>
</feature>
<feature type="compositionally biased region" description="Gly residues" evidence="1">
    <location>
        <begin position="49"/>
        <end position="65"/>
    </location>
</feature>
<reference evidence="2 3" key="2">
    <citation type="submission" date="2018-04" db="EMBL/GenBank/DDBJ databases">
        <title>OglaRS2 (Oryza glaberrima Reference Sequence Version 2).</title>
        <authorList>
            <person name="Zhang J."/>
            <person name="Kudrna D."/>
            <person name="Lee S."/>
            <person name="Talag J."/>
            <person name="Rajasekar S."/>
            <person name="Wing R.A."/>
        </authorList>
    </citation>
    <scope>NUCLEOTIDE SEQUENCE [LARGE SCALE GENOMIC DNA]</scope>
    <source>
        <strain evidence="2 3">cv. IRGC 96717</strain>
    </source>
</reference>
<accession>I1P1Q2</accession>
<organism evidence="2 3">
    <name type="scientific">Oryza glaberrima</name>
    <name type="common">African rice</name>
    <dbReference type="NCBI Taxonomy" id="4538"/>
    <lineage>
        <taxon>Eukaryota</taxon>
        <taxon>Viridiplantae</taxon>
        <taxon>Streptophyta</taxon>
        <taxon>Embryophyta</taxon>
        <taxon>Tracheophyta</taxon>
        <taxon>Spermatophyta</taxon>
        <taxon>Magnoliopsida</taxon>
        <taxon>Liliopsida</taxon>
        <taxon>Poales</taxon>
        <taxon>Poaceae</taxon>
        <taxon>BOP clade</taxon>
        <taxon>Oryzoideae</taxon>
        <taxon>Oryzeae</taxon>
        <taxon>Oryzinae</taxon>
        <taxon>Oryza</taxon>
    </lineage>
</organism>
<feature type="compositionally biased region" description="Gly residues" evidence="1">
    <location>
        <begin position="10"/>
        <end position="20"/>
    </location>
</feature>
<evidence type="ECO:0000313" key="2">
    <source>
        <dbReference type="EnsemblPlants" id="ORGLA02G0190800.1"/>
    </source>
</evidence>
<name>I1P1Q2_ORYGL</name>
<sequence length="144" mass="14596">MEEGRERASHGGGGESGAIGGERARHGGGGESSTTGGEGGERTWHGDGGESGVTGGMTGGEGGDGVVEDEVVEVETAMCGVGRRPPCSSPTPASFSRISSPLPPTSSSGGSRIGRIWPLMKSSPPPPRLRRRGRGCRGRGWIAR</sequence>
<proteinExistence type="predicted"/>
<evidence type="ECO:0000256" key="1">
    <source>
        <dbReference type="SAM" id="MobiDB-lite"/>
    </source>
</evidence>
<dbReference type="HOGENOM" id="CLU_1838254_0_0_1"/>
<dbReference type="Gramene" id="ORGLA02G0190800.1">
    <property type="protein sequence ID" value="ORGLA02G0190800.1"/>
    <property type="gene ID" value="ORGLA02G0190800"/>
</dbReference>
<keyword evidence="3" id="KW-1185">Reference proteome</keyword>
<dbReference type="EnsemblPlants" id="ORGLA02G0190800.1">
    <property type="protein sequence ID" value="ORGLA02G0190800.1"/>
    <property type="gene ID" value="ORGLA02G0190800"/>
</dbReference>
<evidence type="ECO:0000313" key="3">
    <source>
        <dbReference type="Proteomes" id="UP000007306"/>
    </source>
</evidence>
<feature type="compositionally biased region" description="Basic residues" evidence="1">
    <location>
        <begin position="128"/>
        <end position="137"/>
    </location>
</feature>
<dbReference type="AlphaFoldDB" id="I1P1Q2"/>
<dbReference type="Proteomes" id="UP000007306">
    <property type="component" value="Chromosome 2"/>
</dbReference>
<reference evidence="2" key="1">
    <citation type="submission" date="2015-06" db="UniProtKB">
        <authorList>
            <consortium name="EnsemblPlants"/>
        </authorList>
    </citation>
    <scope>IDENTIFICATION</scope>
</reference>